<dbReference type="SMART" id="SM00240">
    <property type="entry name" value="FHA"/>
    <property type="match status" value="1"/>
</dbReference>
<sequence length="340" mass="38434">MACLQHPDRDQPVYLLAHHTVGRRQGVADTRITLPEISGIHAAIQWTGSHWIIRDVSRNGTWVNGQQLIPAKNQQLQLGDKITFGRATNPEWKVENLDPPENLLIDLETGEATTLESYHLLPDEHDPIASLHFNPTNGVWIYEFLDCEENSDNAKVVSHGARVDCARNSWQLFLGNSQGTTTELSLKNLCIADFRLRYTVSHHEEHVQLQLVKDDMKQDLPARSHNYLLLYLARARISDIKRGVDPADQGWVAVDLATRELGITINHLNTQIFRARKQIADSLPDAIDTSQLVERRAYEMRLGCTQLDIFKGSQREELEASTGEYPLVKEPAQESDLTPA</sequence>
<dbReference type="EMBL" id="CP019650">
    <property type="protein sequence ID" value="AQQ66762.1"/>
    <property type="molecule type" value="Genomic_DNA"/>
</dbReference>
<dbReference type="InterPro" id="IPR050923">
    <property type="entry name" value="Cell_Proc_Reg/RNA_Proc"/>
</dbReference>
<dbReference type="eggNOG" id="COG1716">
    <property type="taxonomic scope" value="Bacteria"/>
</dbReference>
<dbReference type="Pfam" id="PF00498">
    <property type="entry name" value="FHA"/>
    <property type="match status" value="1"/>
</dbReference>
<evidence type="ECO:0000259" key="2">
    <source>
        <dbReference type="PROSITE" id="PS50006"/>
    </source>
</evidence>
<dbReference type="Proteomes" id="UP000188219">
    <property type="component" value="Chromosome"/>
</dbReference>
<dbReference type="KEGG" id="maga:Mag101_03235"/>
<name>A0A1Q2M3H5_9GAMM</name>
<organism evidence="3 4">
    <name type="scientific">Microbulbifer agarilyticus</name>
    <dbReference type="NCBI Taxonomy" id="260552"/>
    <lineage>
        <taxon>Bacteria</taxon>
        <taxon>Pseudomonadati</taxon>
        <taxon>Pseudomonadota</taxon>
        <taxon>Gammaproteobacteria</taxon>
        <taxon>Cellvibrionales</taxon>
        <taxon>Microbulbiferaceae</taxon>
        <taxon>Microbulbifer</taxon>
    </lineage>
</organism>
<feature type="domain" description="FHA" evidence="2">
    <location>
        <begin position="19"/>
        <end position="68"/>
    </location>
</feature>
<reference evidence="3" key="1">
    <citation type="submission" date="2017-02" db="EMBL/GenBank/DDBJ databases">
        <title>Genome of Microbulbifer agarilyticus GP101.</title>
        <authorList>
            <person name="Jung J."/>
            <person name="Bae S.S."/>
            <person name="Baek K."/>
        </authorList>
    </citation>
    <scope>NUCLEOTIDE SEQUENCE [LARGE SCALE GENOMIC DNA]</scope>
    <source>
        <strain evidence="3">GP101</strain>
    </source>
</reference>
<dbReference type="Gene3D" id="2.60.200.20">
    <property type="match status" value="1"/>
</dbReference>
<evidence type="ECO:0000313" key="3">
    <source>
        <dbReference type="EMBL" id="AQQ66762.1"/>
    </source>
</evidence>
<dbReference type="InterPro" id="IPR008984">
    <property type="entry name" value="SMAD_FHA_dom_sf"/>
</dbReference>
<keyword evidence="4" id="KW-1185">Reference proteome</keyword>
<gene>
    <name evidence="3" type="ORF">Mag101_03235</name>
</gene>
<protein>
    <submittedName>
        <fullName evidence="3">Phosphopeptide-binding protein</fullName>
    </submittedName>
</protein>
<proteinExistence type="predicted"/>
<feature type="region of interest" description="Disordered" evidence="1">
    <location>
        <begin position="317"/>
        <end position="340"/>
    </location>
</feature>
<dbReference type="STRING" id="260552.Mag101_03235"/>
<evidence type="ECO:0000256" key="1">
    <source>
        <dbReference type="SAM" id="MobiDB-lite"/>
    </source>
</evidence>
<dbReference type="InterPro" id="IPR000253">
    <property type="entry name" value="FHA_dom"/>
</dbReference>
<evidence type="ECO:0000313" key="4">
    <source>
        <dbReference type="Proteomes" id="UP000188219"/>
    </source>
</evidence>
<dbReference type="PROSITE" id="PS50006">
    <property type="entry name" value="FHA_DOMAIN"/>
    <property type="match status" value="1"/>
</dbReference>
<accession>A0A1Q2M3H5</accession>
<dbReference type="AlphaFoldDB" id="A0A1Q2M3H5"/>
<dbReference type="OrthoDB" id="273564at2"/>
<dbReference type="CDD" id="cd00060">
    <property type="entry name" value="FHA"/>
    <property type="match status" value="1"/>
</dbReference>
<dbReference type="PANTHER" id="PTHR23308">
    <property type="entry name" value="NUCLEAR INHIBITOR OF PROTEIN PHOSPHATASE-1"/>
    <property type="match status" value="1"/>
</dbReference>
<dbReference type="RefSeq" id="WP_077400708.1">
    <property type="nucleotide sequence ID" value="NZ_CP019650.1"/>
</dbReference>
<dbReference type="SUPFAM" id="SSF49879">
    <property type="entry name" value="SMAD/FHA domain"/>
    <property type="match status" value="1"/>
</dbReference>